<reference evidence="1" key="1">
    <citation type="submission" date="2023-06" db="EMBL/GenBank/DDBJ databases">
        <title>Reference genome for the Northern bat (Eptesicus nilssonii), a most northern bat species.</title>
        <authorList>
            <person name="Laine V.N."/>
            <person name="Pulliainen A.T."/>
            <person name="Lilley T.M."/>
        </authorList>
    </citation>
    <scope>NUCLEOTIDE SEQUENCE</scope>
    <source>
        <strain evidence="1">BLF_Eptnil</strain>
        <tissue evidence="1">Kidney</tissue>
    </source>
</reference>
<evidence type="ECO:0000313" key="1">
    <source>
        <dbReference type="EMBL" id="KAK1338847.1"/>
    </source>
</evidence>
<accession>A0AA40HXV3</accession>
<protein>
    <submittedName>
        <fullName evidence="1">Uncharacterized protein</fullName>
    </submittedName>
</protein>
<dbReference type="AlphaFoldDB" id="A0AA40HXV3"/>
<dbReference type="Proteomes" id="UP001177744">
    <property type="component" value="Unassembled WGS sequence"/>
</dbReference>
<organism evidence="1 2">
    <name type="scientific">Cnephaeus nilssonii</name>
    <name type="common">Northern bat</name>
    <name type="synonym">Eptesicus nilssonii</name>
    <dbReference type="NCBI Taxonomy" id="3371016"/>
    <lineage>
        <taxon>Eukaryota</taxon>
        <taxon>Metazoa</taxon>
        <taxon>Chordata</taxon>
        <taxon>Craniata</taxon>
        <taxon>Vertebrata</taxon>
        <taxon>Euteleostomi</taxon>
        <taxon>Mammalia</taxon>
        <taxon>Eutheria</taxon>
        <taxon>Laurasiatheria</taxon>
        <taxon>Chiroptera</taxon>
        <taxon>Yangochiroptera</taxon>
        <taxon>Vespertilionidae</taxon>
        <taxon>Cnephaeus</taxon>
    </lineage>
</organism>
<evidence type="ECO:0000313" key="2">
    <source>
        <dbReference type="Proteomes" id="UP001177744"/>
    </source>
</evidence>
<keyword evidence="2" id="KW-1185">Reference proteome</keyword>
<gene>
    <name evidence="1" type="ORF">QTO34_019506</name>
</gene>
<proteinExistence type="predicted"/>
<dbReference type="EMBL" id="JAULJE010000009">
    <property type="protein sequence ID" value="KAK1338847.1"/>
    <property type="molecule type" value="Genomic_DNA"/>
</dbReference>
<sequence>MSAGLPSVEGLEDTLTRSGGRCRVVAASVRRDSHYPWANYELRIESQPATYEGPKQDPRQSGILMHEPRSKDWLGLNLGVDVTGQDPLGHCHHHANRSRIKGNECWVEWIKYFVCVLNKSDCYACTAGRPEAQVVPFPFGWTSDSNGMEYVLDLYQEETAWGNASCKTLARLFPFNRGKEQGPPKMIWPLSSNVKYTSCLSRGGTVLGVYWKFIRMRKWPSLPRSQSCCTVDIQC</sequence>
<name>A0AA40HXV3_CNENI</name>
<comment type="caution">
    <text evidence="1">The sequence shown here is derived from an EMBL/GenBank/DDBJ whole genome shotgun (WGS) entry which is preliminary data.</text>
</comment>